<dbReference type="InterPro" id="IPR045738">
    <property type="entry name" value="DUF6088"/>
</dbReference>
<reference evidence="1 2" key="1">
    <citation type="submission" date="2017-06" db="EMBL/GenBank/DDBJ databases">
        <authorList>
            <consortium name="Pathogen Informatics"/>
        </authorList>
    </citation>
    <scope>NUCLEOTIDE SEQUENCE [LARGE SCALE GENOMIC DNA]</scope>
    <source>
        <strain evidence="1 2">NCTC12149</strain>
    </source>
</reference>
<organism evidence="1 2">
    <name type="scientific">Sphingobacterium mizutaii</name>
    <dbReference type="NCBI Taxonomy" id="1010"/>
    <lineage>
        <taxon>Bacteria</taxon>
        <taxon>Pseudomonadati</taxon>
        <taxon>Bacteroidota</taxon>
        <taxon>Sphingobacteriia</taxon>
        <taxon>Sphingobacteriales</taxon>
        <taxon>Sphingobacteriaceae</taxon>
        <taxon>Sphingobacterium</taxon>
    </lineage>
</organism>
<name>A0AAJ5C218_9SPHI</name>
<proteinExistence type="predicted"/>
<gene>
    <name evidence="1" type="ORF">SAMEA4412673_03778</name>
</gene>
<sequence>MKVTDIVLNKVGRLPVDYVFTYKDFNVPGSNKESVIKALNILLSKGKINKISKGRFYKPEKSFFGELLPAQTQVVKDLLEENGKIVGYLTGLSVFNTFGLTTQVSNIIQIGKNNVRPSFKRERHSIGFIKQLNLINRENIPYLQILDCIKFLKL</sequence>
<dbReference type="RefSeq" id="WP_093099403.1">
    <property type="nucleotide sequence ID" value="NZ_FNGK01000004.1"/>
</dbReference>
<dbReference type="AlphaFoldDB" id="A0AAJ5C218"/>
<dbReference type="Pfam" id="PF19570">
    <property type="entry name" value="DUF6088"/>
    <property type="match status" value="1"/>
</dbReference>
<dbReference type="EMBL" id="LT906468">
    <property type="protein sequence ID" value="SNV62197.1"/>
    <property type="molecule type" value="Genomic_DNA"/>
</dbReference>
<evidence type="ECO:0000313" key="1">
    <source>
        <dbReference type="EMBL" id="SNV62197.1"/>
    </source>
</evidence>
<dbReference type="KEGG" id="smiz:4412673_03778"/>
<dbReference type="Proteomes" id="UP000215355">
    <property type="component" value="Chromosome 1"/>
</dbReference>
<accession>A0AAJ5C218</accession>
<protein>
    <recommendedName>
        <fullName evidence="3">Transcriptional regulator, AbiEi antitoxin, Type IV TA system</fullName>
    </recommendedName>
</protein>
<evidence type="ECO:0008006" key="3">
    <source>
        <dbReference type="Google" id="ProtNLM"/>
    </source>
</evidence>
<evidence type="ECO:0000313" key="2">
    <source>
        <dbReference type="Proteomes" id="UP000215355"/>
    </source>
</evidence>